<protein>
    <submittedName>
        <fullName evidence="8">Cellulose binding domain-containing protein</fullName>
    </submittedName>
</protein>
<accession>A0ABV9WEN7</accession>
<dbReference type="InterPro" id="IPR012291">
    <property type="entry name" value="CBM2_carb-bd_dom_sf"/>
</dbReference>
<evidence type="ECO:0000256" key="3">
    <source>
        <dbReference type="ARBA" id="ARBA00023295"/>
    </source>
</evidence>
<keyword evidence="4" id="KW-0624">Polysaccharide degradation</keyword>
<dbReference type="Proteomes" id="UP001595912">
    <property type="component" value="Unassembled WGS sequence"/>
</dbReference>
<dbReference type="InterPro" id="IPR001919">
    <property type="entry name" value="CBD2"/>
</dbReference>
<feature type="domain" description="Fibronectin type-III" evidence="6">
    <location>
        <begin position="142"/>
        <end position="162"/>
    </location>
</feature>
<evidence type="ECO:0000256" key="1">
    <source>
        <dbReference type="ARBA" id="ARBA00022801"/>
    </source>
</evidence>
<dbReference type="Gene3D" id="2.60.40.290">
    <property type="match status" value="1"/>
</dbReference>
<dbReference type="SUPFAM" id="SSF49384">
    <property type="entry name" value="Carbohydrate-binding domain"/>
    <property type="match status" value="1"/>
</dbReference>
<dbReference type="SMART" id="SM00637">
    <property type="entry name" value="CBD_II"/>
    <property type="match status" value="1"/>
</dbReference>
<keyword evidence="2" id="KW-0119">Carbohydrate metabolism</keyword>
<reference evidence="9" key="1">
    <citation type="journal article" date="2019" name="Int. J. Syst. Evol. Microbiol.">
        <title>The Global Catalogue of Microorganisms (GCM) 10K type strain sequencing project: providing services to taxonomists for standard genome sequencing and annotation.</title>
        <authorList>
            <consortium name="The Broad Institute Genomics Platform"/>
            <consortium name="The Broad Institute Genome Sequencing Center for Infectious Disease"/>
            <person name="Wu L."/>
            <person name="Ma J."/>
        </authorList>
    </citation>
    <scope>NUCLEOTIDE SEQUENCE [LARGE SCALE GENOMIC DNA]</scope>
    <source>
        <strain evidence="9">CGMCC 4.7152</strain>
    </source>
</reference>
<feature type="non-terminal residue" evidence="8">
    <location>
        <position position="162"/>
    </location>
</feature>
<evidence type="ECO:0000313" key="8">
    <source>
        <dbReference type="EMBL" id="MFC5005748.1"/>
    </source>
</evidence>
<dbReference type="PROSITE" id="PS51173">
    <property type="entry name" value="CBM2"/>
    <property type="match status" value="1"/>
</dbReference>
<keyword evidence="9" id="KW-1185">Reference proteome</keyword>
<sequence>MRLRIGVIAAALATAAATVIVAATPAMAAPATAAFVQTSTWGSGYEAKYTITNGTTSTINGWTVAFDLPSGTSISSSWDSARTGNSGHVSFASTWNGTIAPGGTASFGFIAAGSGTPTNCTLNGASCGGGTTPTTPAGTPGVPGNLQVTATTNTSFSLAWNA</sequence>
<dbReference type="InterPro" id="IPR003961">
    <property type="entry name" value="FN3_dom"/>
</dbReference>
<keyword evidence="3" id="KW-0326">Glycosidase</keyword>
<dbReference type="EMBL" id="JBHSIU010000086">
    <property type="protein sequence ID" value="MFC5005748.1"/>
    <property type="molecule type" value="Genomic_DNA"/>
</dbReference>
<evidence type="ECO:0000256" key="2">
    <source>
        <dbReference type="ARBA" id="ARBA00023277"/>
    </source>
</evidence>
<feature type="domain" description="CBM2" evidence="7">
    <location>
        <begin position="24"/>
        <end position="130"/>
    </location>
</feature>
<keyword evidence="5" id="KW-0732">Signal</keyword>
<evidence type="ECO:0000313" key="9">
    <source>
        <dbReference type="Proteomes" id="UP001595912"/>
    </source>
</evidence>
<gene>
    <name evidence="8" type="ORF">ACFPIJ_48975</name>
</gene>
<evidence type="ECO:0000256" key="4">
    <source>
        <dbReference type="ARBA" id="ARBA00023326"/>
    </source>
</evidence>
<evidence type="ECO:0000259" key="7">
    <source>
        <dbReference type="PROSITE" id="PS51173"/>
    </source>
</evidence>
<dbReference type="InterPro" id="IPR008965">
    <property type="entry name" value="CBM2/CBM3_carb-bd_dom_sf"/>
</dbReference>
<dbReference type="RefSeq" id="WP_380126383.1">
    <property type="nucleotide sequence ID" value="NZ_JBHSIU010000086.1"/>
</dbReference>
<comment type="caution">
    <text evidence="8">The sequence shown here is derived from an EMBL/GenBank/DDBJ whole genome shotgun (WGS) entry which is preliminary data.</text>
</comment>
<evidence type="ECO:0000259" key="6">
    <source>
        <dbReference type="PROSITE" id="PS50853"/>
    </source>
</evidence>
<dbReference type="Pfam" id="PF00553">
    <property type="entry name" value="CBM_2"/>
    <property type="match status" value="1"/>
</dbReference>
<dbReference type="PROSITE" id="PS00561">
    <property type="entry name" value="CBM2_A"/>
    <property type="match status" value="1"/>
</dbReference>
<keyword evidence="1" id="KW-0378">Hydrolase</keyword>
<feature type="chain" id="PRO_5045417340" evidence="5">
    <location>
        <begin position="29"/>
        <end position="162"/>
    </location>
</feature>
<name>A0ABV9WEN7_9ACTN</name>
<feature type="signal peptide" evidence="5">
    <location>
        <begin position="1"/>
        <end position="28"/>
    </location>
</feature>
<dbReference type="InterPro" id="IPR018366">
    <property type="entry name" value="CBM2_CS"/>
</dbReference>
<organism evidence="8 9">
    <name type="scientific">Dactylosporangium cerinum</name>
    <dbReference type="NCBI Taxonomy" id="1434730"/>
    <lineage>
        <taxon>Bacteria</taxon>
        <taxon>Bacillati</taxon>
        <taxon>Actinomycetota</taxon>
        <taxon>Actinomycetes</taxon>
        <taxon>Micromonosporales</taxon>
        <taxon>Micromonosporaceae</taxon>
        <taxon>Dactylosporangium</taxon>
    </lineage>
</organism>
<dbReference type="PROSITE" id="PS50853">
    <property type="entry name" value="FN3"/>
    <property type="match status" value="1"/>
</dbReference>
<evidence type="ECO:0000256" key="5">
    <source>
        <dbReference type="SAM" id="SignalP"/>
    </source>
</evidence>
<proteinExistence type="predicted"/>